<gene>
    <name evidence="5" type="ORF">BleG1_0991</name>
</gene>
<dbReference type="GO" id="GO:0030313">
    <property type="term" value="C:cell envelope"/>
    <property type="evidence" value="ECO:0007669"/>
    <property type="project" value="UniProtKB-SubCell"/>
</dbReference>
<evidence type="ECO:0000256" key="3">
    <source>
        <dbReference type="ARBA" id="ARBA00022448"/>
    </source>
</evidence>
<dbReference type="InterPro" id="IPR050490">
    <property type="entry name" value="Bact_solute-bd_prot1"/>
</dbReference>
<reference evidence="5 6" key="1">
    <citation type="journal article" date="2014" name="Gene">
        <title>A comparative genomic analysis of the alkalitolerant soil bacterium Bacillus lehensis G1.</title>
        <authorList>
            <person name="Noor Y.M."/>
            <person name="Samsulrizal N.H."/>
            <person name="Jema'on N.A."/>
            <person name="Low K.O."/>
            <person name="Ramli A.N."/>
            <person name="Alias N.I."/>
            <person name="Damis S.I."/>
            <person name="Fuzi S.F."/>
            <person name="Isa M.N."/>
            <person name="Murad A.M."/>
            <person name="Raih M.F."/>
            <person name="Bakar F.D."/>
            <person name="Najimudin N."/>
            <person name="Mahadi N.M."/>
            <person name="Illias R.M."/>
        </authorList>
    </citation>
    <scope>NUCLEOTIDE SEQUENCE [LARGE SCALE GENOMIC DNA]</scope>
    <source>
        <strain evidence="5 6">G1</strain>
    </source>
</reference>
<comment type="similarity">
    <text evidence="2">Belongs to the bacterial solute-binding protein 1 family.</text>
</comment>
<dbReference type="KEGG" id="ble:BleG1_0991"/>
<keyword evidence="6" id="KW-1185">Reference proteome</keyword>
<proteinExistence type="inferred from homology"/>
<dbReference type="PANTHER" id="PTHR43649:SF31">
    <property type="entry name" value="SN-GLYCEROL-3-PHOSPHATE-BINDING PERIPLASMIC PROTEIN UGPB"/>
    <property type="match status" value="1"/>
</dbReference>
<name>A0A060M0L4_9BACI</name>
<dbReference type="eggNOG" id="COG1653">
    <property type="taxonomic scope" value="Bacteria"/>
</dbReference>
<dbReference type="EMBL" id="CP003923">
    <property type="protein sequence ID" value="AIC93594.1"/>
    <property type="molecule type" value="Genomic_DNA"/>
</dbReference>
<dbReference type="InterPro" id="IPR006059">
    <property type="entry name" value="SBP"/>
</dbReference>
<dbReference type="RefSeq" id="WP_038477848.1">
    <property type="nucleotide sequence ID" value="NZ_CP003923.1"/>
</dbReference>
<dbReference type="Gene3D" id="3.40.190.10">
    <property type="entry name" value="Periplasmic binding protein-like II"/>
    <property type="match status" value="1"/>
</dbReference>
<dbReference type="Proteomes" id="UP000027142">
    <property type="component" value="Chromosome"/>
</dbReference>
<dbReference type="AlphaFoldDB" id="A0A060M0L4"/>
<evidence type="ECO:0000313" key="6">
    <source>
        <dbReference type="Proteomes" id="UP000027142"/>
    </source>
</evidence>
<dbReference type="PROSITE" id="PS51257">
    <property type="entry name" value="PROKAR_LIPOPROTEIN"/>
    <property type="match status" value="1"/>
</dbReference>
<evidence type="ECO:0000256" key="2">
    <source>
        <dbReference type="ARBA" id="ARBA00008520"/>
    </source>
</evidence>
<accession>A0A060M0L4</accession>
<dbReference type="HOGENOM" id="CLU_594162_0_0_9"/>
<dbReference type="STRING" id="1246626.BleG1_0991"/>
<dbReference type="PANTHER" id="PTHR43649">
    <property type="entry name" value="ARABINOSE-BINDING PROTEIN-RELATED"/>
    <property type="match status" value="1"/>
</dbReference>
<organism evidence="5 6">
    <name type="scientific">Shouchella lehensis G1</name>
    <dbReference type="NCBI Taxonomy" id="1246626"/>
    <lineage>
        <taxon>Bacteria</taxon>
        <taxon>Bacillati</taxon>
        <taxon>Bacillota</taxon>
        <taxon>Bacilli</taxon>
        <taxon>Bacillales</taxon>
        <taxon>Bacillaceae</taxon>
        <taxon>Shouchella</taxon>
    </lineage>
</organism>
<sequence length="459" mass="50099">MKRRTAITLVASVMLIGGCSSQTNSDMVESSEDIEIVSEMEGSVRVAVAGMQLENGIDPITGVPVVGLNEFIEVSFNGRYPNISVNVTTVPWENAMAGQSALLQSNDVDVLYSGGAFASQWQARGLLKNLNPLMEADTSFDPAIYLEGVWQSSFSILGFDGETRFGLPAIAGSRMTMYDKQLFDDWGVEYLSENPTPEEILEKAALMTGENPVTGEQNYGVWFDGASLNGSTFIALMHAYGANGGEGSIDDPGNIEWHLNTPEMKKAVEAYAALTEFVPPEFVNAQGRENFGTDNNTIAINLDGNGAAVMGEYLGNENEDILNRYESSMNLGIDGNGWVPIDPFVMAENAQDEDAAWEFMKFMAGPIAQEWGYNNFKYSPTLTEAAFVLDEDKFTEQNREIADVSHSIIIDEANPFVSGEMVPRLNGFVSSISSGAEVNIDDFLNDIQAEAEKWSEQNK</sequence>
<protein>
    <submittedName>
        <fullName evidence="5">Extracellular solute-binding protein</fullName>
    </submittedName>
</protein>
<dbReference type="Pfam" id="PF01547">
    <property type="entry name" value="SBP_bac_1"/>
    <property type="match status" value="1"/>
</dbReference>
<dbReference type="PATRIC" id="fig|1246626.3.peg.995"/>
<evidence type="ECO:0000313" key="5">
    <source>
        <dbReference type="EMBL" id="AIC93594.1"/>
    </source>
</evidence>
<evidence type="ECO:0000256" key="1">
    <source>
        <dbReference type="ARBA" id="ARBA00004196"/>
    </source>
</evidence>
<dbReference type="OrthoDB" id="9782846at2"/>
<keyword evidence="4" id="KW-0732">Signal</keyword>
<dbReference type="SUPFAM" id="SSF53850">
    <property type="entry name" value="Periplasmic binding protein-like II"/>
    <property type="match status" value="1"/>
</dbReference>
<evidence type="ECO:0000256" key="4">
    <source>
        <dbReference type="ARBA" id="ARBA00022729"/>
    </source>
</evidence>
<keyword evidence="3" id="KW-0813">Transport</keyword>
<comment type="subcellular location">
    <subcellularLocation>
        <location evidence="1">Cell envelope</location>
    </subcellularLocation>
</comment>